<dbReference type="SUPFAM" id="SSF52009">
    <property type="entry name" value="Phosphohistidine domain"/>
    <property type="match status" value="1"/>
</dbReference>
<dbReference type="RefSeq" id="WP_051479846.1">
    <property type="nucleotide sequence ID" value="NZ_ARZY01000023.1"/>
</dbReference>
<dbReference type="Gene3D" id="3.30.1490.20">
    <property type="entry name" value="ATP-grasp fold, A domain"/>
    <property type="match status" value="1"/>
</dbReference>
<dbReference type="EMBL" id="ARZY01000023">
    <property type="protein sequence ID" value="EWH09497.1"/>
    <property type="molecule type" value="Genomic_DNA"/>
</dbReference>
<dbReference type="PANTHER" id="PTHR43615:SF1">
    <property type="entry name" value="PPDK_N DOMAIN-CONTAINING PROTEIN"/>
    <property type="match status" value="1"/>
</dbReference>
<reference evidence="3 4" key="1">
    <citation type="journal article" date="2014" name="Genome Announc.">
        <title>Draft Genome Sequence of the Agar-Degrading Bacterium Catenovulum sp. Strain DS-2, Isolated from Intestines of Haliotis diversicolor.</title>
        <authorList>
            <person name="Shan D."/>
            <person name="Li X."/>
            <person name="Gu Z."/>
            <person name="Wei G."/>
            <person name="Gao Z."/>
            <person name="Shao Z."/>
        </authorList>
    </citation>
    <scope>NUCLEOTIDE SEQUENCE [LARGE SCALE GENOMIC DNA]</scope>
    <source>
        <strain evidence="3 4">DS-2</strain>
    </source>
</reference>
<feature type="domain" description="PEP-utilising enzyme mobile" evidence="1">
    <location>
        <begin position="707"/>
        <end position="769"/>
    </location>
</feature>
<dbReference type="InterPro" id="IPR002192">
    <property type="entry name" value="PPDK_AMP/ATP-bd"/>
</dbReference>
<evidence type="ECO:0008006" key="5">
    <source>
        <dbReference type="Google" id="ProtNLM"/>
    </source>
</evidence>
<evidence type="ECO:0000313" key="4">
    <source>
        <dbReference type="Proteomes" id="UP000019276"/>
    </source>
</evidence>
<dbReference type="SUPFAM" id="SSF56059">
    <property type="entry name" value="Glutathione synthetase ATP-binding domain-like"/>
    <property type="match status" value="1"/>
</dbReference>
<dbReference type="AlphaFoldDB" id="W7QKL2"/>
<dbReference type="Gene3D" id="3.30.470.20">
    <property type="entry name" value="ATP-grasp fold, B domain"/>
    <property type="match status" value="1"/>
</dbReference>
<dbReference type="GO" id="GO:0016301">
    <property type="term" value="F:kinase activity"/>
    <property type="evidence" value="ECO:0007669"/>
    <property type="project" value="InterPro"/>
</dbReference>
<evidence type="ECO:0000259" key="1">
    <source>
        <dbReference type="Pfam" id="PF00391"/>
    </source>
</evidence>
<dbReference type="PANTHER" id="PTHR43615">
    <property type="entry name" value="PHOSPHOENOLPYRUVATE SYNTHASE-RELATED"/>
    <property type="match status" value="1"/>
</dbReference>
<name>W7QKL2_9ALTE</name>
<dbReference type="eggNOG" id="COG0574">
    <property type="taxonomic scope" value="Bacteria"/>
</dbReference>
<gene>
    <name evidence="3" type="ORF">DS2_12473</name>
</gene>
<dbReference type="Pfam" id="PF01326">
    <property type="entry name" value="PPDK_N"/>
    <property type="match status" value="1"/>
</dbReference>
<protein>
    <recommendedName>
        <fullName evidence="5">Phosphoenolpyruvate synthase</fullName>
    </recommendedName>
</protein>
<sequence length="783" mass="88648">MKQTSNKIENLDTVSVSCLPFLSKGRTLQSLAGLLENAEVLPIYMIKQSCNNSNRLKQFLISHAPLIVRSSCSQEDTHNSSAAGKYLTIDNIKSDAKLAEAINQVFASYPATDTSHKEEVLIQPMLSKVKICGVIFTYNQSDGSPYYVINYDKSGSCNSITSGTTNDLTTSYLARGTEPKTPLQLKLINLAKELEHLFNSEKLDIEFAIDQNDKLWLLQVRPLVVNNKTSVNTFQFKQLLAETKLKIDTLSSRHPFLYGEKSLFGVMPDWNPAEIIGTKPKPLALTLYKELVTDNIWAYQRNNYGYLNLRSFPLLVDFSGLPYIDVRVSFNSFIPKETPPALAEKLLNYYLKQLENNPTNHDKVEFNIVLSCYTFDLETKFKHLMEAGFTQKECKEISTLLRQLTNNIIDARTGLWIQDVHKIEKLKTRQFKICTEIRDPIQRIYWLLEDCKRYGTLPFAGLARAGFIAVQMLQSLINTDVISDADYHQFMNSLHTVSSTMKEDISRLNKTDFLAEYGHLRPGTYDITSNRYDHTPEAYFNFDSITEPQIKPTFNLSKTAYQKCHRLIKEHGISHSVDSLFHFIKSAIEGREYAKFIFTRSLSDSLENIADLASKYGISREDAAYLDINSLLDMACSSVNVEQTLRKSIEAGKSKFELTKTLTLPPLIISGNDVEGFDMPASEPNFITQETACAKIWSESSHENIDNKIIFIPNADPGYDWLFSHSIAGLITQFGGCNSHMAIRASELNIPAIIGAGETLFQKWKQAELLEINCLNKQVKILK</sequence>
<feature type="domain" description="Pyruvate phosphate dikinase AMP/ATP-binding" evidence="2">
    <location>
        <begin position="57"/>
        <end position="150"/>
    </location>
</feature>
<dbReference type="PATRIC" id="fig|1328313.3.peg.2546"/>
<evidence type="ECO:0000313" key="3">
    <source>
        <dbReference type="EMBL" id="EWH09497.1"/>
    </source>
</evidence>
<dbReference type="InterPro" id="IPR008279">
    <property type="entry name" value="PEP-util_enz_mobile_dom"/>
</dbReference>
<dbReference type="Gene3D" id="3.50.30.10">
    <property type="entry name" value="Phosphohistidine domain"/>
    <property type="match status" value="1"/>
</dbReference>
<keyword evidence="4" id="KW-1185">Reference proteome</keyword>
<dbReference type="InterPro" id="IPR013815">
    <property type="entry name" value="ATP_grasp_subdomain_1"/>
</dbReference>
<dbReference type="GO" id="GO:0005524">
    <property type="term" value="F:ATP binding"/>
    <property type="evidence" value="ECO:0007669"/>
    <property type="project" value="InterPro"/>
</dbReference>
<comment type="caution">
    <text evidence="3">The sequence shown here is derived from an EMBL/GenBank/DDBJ whole genome shotgun (WGS) entry which is preliminary data.</text>
</comment>
<dbReference type="NCBIfam" id="NF004508">
    <property type="entry name" value="PRK05849.1"/>
    <property type="match status" value="1"/>
</dbReference>
<dbReference type="OrthoDB" id="3590125at2"/>
<dbReference type="Pfam" id="PF00391">
    <property type="entry name" value="PEP-utilizers"/>
    <property type="match status" value="1"/>
</dbReference>
<evidence type="ECO:0000259" key="2">
    <source>
        <dbReference type="Pfam" id="PF01326"/>
    </source>
</evidence>
<dbReference type="STRING" id="1328313.DS2_12473"/>
<dbReference type="Proteomes" id="UP000019276">
    <property type="component" value="Unassembled WGS sequence"/>
</dbReference>
<proteinExistence type="predicted"/>
<accession>W7QKL2</accession>
<dbReference type="InterPro" id="IPR036637">
    <property type="entry name" value="Phosphohistidine_dom_sf"/>
</dbReference>
<dbReference type="InterPro" id="IPR051549">
    <property type="entry name" value="PEP_Utilizing_Enz"/>
</dbReference>
<organism evidence="3 4">
    <name type="scientific">Catenovulum agarivorans DS-2</name>
    <dbReference type="NCBI Taxonomy" id="1328313"/>
    <lineage>
        <taxon>Bacteria</taxon>
        <taxon>Pseudomonadati</taxon>
        <taxon>Pseudomonadota</taxon>
        <taxon>Gammaproteobacteria</taxon>
        <taxon>Alteromonadales</taxon>
        <taxon>Alteromonadaceae</taxon>
        <taxon>Catenovulum</taxon>
    </lineage>
</organism>